<dbReference type="STRING" id="665004.AC529_16760"/>
<dbReference type="OrthoDB" id="2989740at2"/>
<reference evidence="2" key="1">
    <citation type="journal article" date="2017" name="Acta Aliment.">
        <title>Plant polysaccharide degrading enzyme system of Thermpbifida cellulosilytica TB100 revealed by de novo genome project data.</title>
        <authorList>
            <person name="Toth A."/>
            <person name="Baka E."/>
            <person name="Luzics S."/>
            <person name="Bata-Vidacs I."/>
            <person name="Nagy I."/>
            <person name="Balint B."/>
            <person name="Herceg R."/>
            <person name="Olasz F."/>
            <person name="Wilk T."/>
            <person name="Nagy T."/>
            <person name="Kriszt B."/>
            <person name="Nagy I."/>
            <person name="Kukolya J."/>
        </authorList>
    </citation>
    <scope>NUCLEOTIDE SEQUENCE [LARGE SCALE GENOMIC DNA]</scope>
    <source>
        <strain evidence="2">TB100</strain>
    </source>
</reference>
<dbReference type="PATRIC" id="fig|665004.4.peg.3926"/>
<dbReference type="RefSeq" id="WP_068758511.1">
    <property type="nucleotide sequence ID" value="NZ_KQ950187.1"/>
</dbReference>
<dbReference type="AlphaFoldDB" id="A0A147KEC0"/>
<proteinExistence type="predicted"/>
<evidence type="ECO:0000313" key="1">
    <source>
        <dbReference type="EMBL" id="KUP95589.1"/>
    </source>
</evidence>
<evidence type="ECO:0000313" key="2">
    <source>
        <dbReference type="Proteomes" id="UP000074382"/>
    </source>
</evidence>
<protein>
    <submittedName>
        <fullName evidence="1">Uncharacterized protein</fullName>
    </submittedName>
</protein>
<keyword evidence="2" id="KW-1185">Reference proteome</keyword>
<sequence>MAVIEQRCGVQEVSREAARTELARFFTVMETAEKAPEMFSAYIDAEWHRLLGSREYEALCLEAVGRLVGHRADAGQGTPSWLEVYHERYGNLPRVWFADAEGTVDEEMYKRYLATRVSGQRAEQRPLIVSWDCTPTTNDEDE</sequence>
<gene>
    <name evidence="1" type="ORF">AC529_16760</name>
</gene>
<accession>A0A147KEC0</accession>
<dbReference type="Proteomes" id="UP000074382">
    <property type="component" value="Unassembled WGS sequence"/>
</dbReference>
<organism evidence="1 2">
    <name type="scientific">Thermobifida cellulosilytica TB100</name>
    <dbReference type="NCBI Taxonomy" id="665004"/>
    <lineage>
        <taxon>Bacteria</taxon>
        <taxon>Bacillati</taxon>
        <taxon>Actinomycetota</taxon>
        <taxon>Actinomycetes</taxon>
        <taxon>Streptosporangiales</taxon>
        <taxon>Nocardiopsidaceae</taxon>
        <taxon>Thermobifida</taxon>
    </lineage>
</organism>
<dbReference type="EMBL" id="LGEM01000119">
    <property type="protein sequence ID" value="KUP95589.1"/>
    <property type="molecule type" value="Genomic_DNA"/>
</dbReference>
<name>A0A147KEC0_THECS</name>
<comment type="caution">
    <text evidence="1">The sequence shown here is derived from an EMBL/GenBank/DDBJ whole genome shotgun (WGS) entry which is preliminary data.</text>
</comment>